<keyword evidence="7" id="KW-1185">Reference proteome</keyword>
<feature type="transmembrane region" description="Helical" evidence="4">
    <location>
        <begin position="44"/>
        <end position="65"/>
    </location>
</feature>
<dbReference type="InterPro" id="IPR011623">
    <property type="entry name" value="7TMR_DISM_rcpt_extracell_dom1"/>
</dbReference>
<protein>
    <recommendedName>
        <fullName evidence="5">Histidine kinase domain-containing protein</fullName>
    </recommendedName>
</protein>
<keyword evidence="4" id="KW-0472">Membrane</keyword>
<name>A0A7K0END4_9BACT</name>
<evidence type="ECO:0000256" key="4">
    <source>
        <dbReference type="SAM" id="Phobius"/>
    </source>
</evidence>
<sequence length="666" mass="75958">MPPGKNRSLNLTRQNGLFILFQNGFLYLEETNVSMVSATSVSKAFLLLLVGLLLVSPLLAQRLVYPFGSTQQVDLPAAQTPSQQTTEHRFVVINPGSQPAPVVIEVGDFADSIRLYQERGNALILLDYTGQLTATRPPPDRVMPYLRDKNLVLFTLEPGQSAAYRLQILNRTRVYARSFPVRLFTPAAYKAKEALWLYESKYRNRSGETFFWGIILMMFLFTSAQFFLLRERMYLYYALYLLLVLVRLLMLDGFIVVDTWPVFREIGFTGRASLTMFFWSLSAYTLFVRSYVQLDTRAPHLNRIFYWMGWILFGLGAFDLFITIKRLLSPFLIVTYSFLEVSLMVFGLFTLWVLWRFYDATIKYLFWGMVFFLTGGLISFINQQVFYDVPGQDFREVLIWATSYIAELLAFSIGLAKRQQLAMQEKLQTQTALVEQLKENQRKQDQLLQIRGEIARDLHDELGSELSGISILSQVAIGRLAHQPALAQTALTTIGETARHIMERMRDIVWSLTLHQTKTDPAANRLQNIADSLFEHTGIRPVLEISTHHLSLLPPDQWRNLSLLYREALYNVVKHARATEVTIRLVVEDAHTLCLTIHDNGIGFSPNALSMGTGLQNQQHRAAALDGTVQIDSKPGQGTRVILRFPVPSTSRVETQMPHPYADSSL</sequence>
<keyword evidence="2" id="KW-0418">Kinase</keyword>
<keyword evidence="4" id="KW-1133">Transmembrane helix</keyword>
<feature type="transmembrane region" description="Helical" evidence="4">
    <location>
        <begin position="276"/>
        <end position="292"/>
    </location>
</feature>
<comment type="caution">
    <text evidence="6">The sequence shown here is derived from an EMBL/GenBank/DDBJ whole genome shotgun (WGS) entry which is preliminary data.</text>
</comment>
<dbReference type="EMBL" id="WJXZ01000012">
    <property type="protein sequence ID" value="MRS63314.1"/>
    <property type="molecule type" value="Genomic_DNA"/>
</dbReference>
<keyword evidence="4" id="KW-0812">Transmembrane</keyword>
<evidence type="ECO:0000256" key="3">
    <source>
        <dbReference type="ARBA" id="ARBA00023012"/>
    </source>
</evidence>
<feature type="transmembrane region" description="Helical" evidence="4">
    <location>
        <begin position="304"/>
        <end position="324"/>
    </location>
</feature>
<dbReference type="Pfam" id="PF07730">
    <property type="entry name" value="HisKA_3"/>
    <property type="match status" value="1"/>
</dbReference>
<dbReference type="Pfam" id="PF02518">
    <property type="entry name" value="HATPase_c"/>
    <property type="match status" value="1"/>
</dbReference>
<dbReference type="GO" id="GO:0000155">
    <property type="term" value="F:phosphorelay sensor kinase activity"/>
    <property type="evidence" value="ECO:0007669"/>
    <property type="project" value="InterPro"/>
</dbReference>
<dbReference type="InterPro" id="IPR005467">
    <property type="entry name" value="His_kinase_dom"/>
</dbReference>
<accession>A0A7K0END4</accession>
<evidence type="ECO:0000259" key="5">
    <source>
        <dbReference type="PROSITE" id="PS50109"/>
    </source>
</evidence>
<feature type="transmembrane region" description="Helical" evidence="4">
    <location>
        <begin position="210"/>
        <end position="229"/>
    </location>
</feature>
<dbReference type="InterPro" id="IPR011712">
    <property type="entry name" value="Sig_transdc_His_kin_sub3_dim/P"/>
</dbReference>
<dbReference type="InterPro" id="IPR050482">
    <property type="entry name" value="Sensor_HK_TwoCompSys"/>
</dbReference>
<evidence type="ECO:0000313" key="6">
    <source>
        <dbReference type="EMBL" id="MRS63314.1"/>
    </source>
</evidence>
<dbReference type="SUPFAM" id="SSF55874">
    <property type="entry name" value="ATPase domain of HSP90 chaperone/DNA topoisomerase II/histidine kinase"/>
    <property type="match status" value="1"/>
</dbReference>
<dbReference type="Gene3D" id="3.30.565.10">
    <property type="entry name" value="Histidine kinase-like ATPase, C-terminal domain"/>
    <property type="match status" value="1"/>
</dbReference>
<feature type="transmembrane region" description="Helical" evidence="4">
    <location>
        <begin position="364"/>
        <end position="385"/>
    </location>
</feature>
<dbReference type="Gene3D" id="1.20.5.1930">
    <property type="match status" value="1"/>
</dbReference>
<dbReference type="SMART" id="SM00387">
    <property type="entry name" value="HATPase_c"/>
    <property type="match status" value="1"/>
</dbReference>
<evidence type="ECO:0000256" key="2">
    <source>
        <dbReference type="ARBA" id="ARBA00022777"/>
    </source>
</evidence>
<reference evidence="6 7" key="1">
    <citation type="journal article" date="2018" name="Antonie Van Leeuwenhoek">
        <title>Larkinella terrae sp. nov., isolated from soil on Jeju Island, South Korea.</title>
        <authorList>
            <person name="Ten L.N."/>
            <person name="Jeon J."/>
            <person name="Park S.J."/>
            <person name="Park S."/>
            <person name="Lee S.Y."/>
            <person name="Kim M.K."/>
            <person name="Jung H.Y."/>
        </authorList>
    </citation>
    <scope>NUCLEOTIDE SEQUENCE [LARGE SCALE GENOMIC DNA]</scope>
    <source>
        <strain evidence="6 7">KCTC 52001</strain>
    </source>
</reference>
<feature type="transmembrane region" description="Helical" evidence="4">
    <location>
        <begin position="397"/>
        <end position="416"/>
    </location>
</feature>
<dbReference type="InterPro" id="IPR003594">
    <property type="entry name" value="HATPase_dom"/>
</dbReference>
<keyword evidence="1" id="KW-0808">Transferase</keyword>
<dbReference type="PANTHER" id="PTHR24421">
    <property type="entry name" value="NITRATE/NITRITE SENSOR PROTEIN NARX-RELATED"/>
    <property type="match status" value="1"/>
</dbReference>
<dbReference type="CDD" id="cd16917">
    <property type="entry name" value="HATPase_UhpB-NarQ-NarX-like"/>
    <property type="match status" value="1"/>
</dbReference>
<evidence type="ECO:0000313" key="7">
    <source>
        <dbReference type="Proteomes" id="UP000441754"/>
    </source>
</evidence>
<dbReference type="PROSITE" id="PS50109">
    <property type="entry name" value="HIS_KIN"/>
    <property type="match status" value="1"/>
</dbReference>
<dbReference type="Proteomes" id="UP000441754">
    <property type="component" value="Unassembled WGS sequence"/>
</dbReference>
<feature type="transmembrane region" description="Helical" evidence="4">
    <location>
        <begin position="330"/>
        <end position="355"/>
    </location>
</feature>
<dbReference type="AlphaFoldDB" id="A0A7K0END4"/>
<dbReference type="OrthoDB" id="1523646at2"/>
<dbReference type="InterPro" id="IPR036890">
    <property type="entry name" value="HATPase_C_sf"/>
</dbReference>
<dbReference type="GO" id="GO:0046983">
    <property type="term" value="F:protein dimerization activity"/>
    <property type="evidence" value="ECO:0007669"/>
    <property type="project" value="InterPro"/>
</dbReference>
<feature type="transmembrane region" description="Helical" evidence="4">
    <location>
        <begin position="236"/>
        <end position="256"/>
    </location>
</feature>
<keyword evidence="3" id="KW-0902">Two-component regulatory system</keyword>
<gene>
    <name evidence="6" type="ORF">GJJ30_18580</name>
</gene>
<proteinExistence type="predicted"/>
<feature type="domain" description="Histidine kinase" evidence="5">
    <location>
        <begin position="457"/>
        <end position="649"/>
    </location>
</feature>
<organism evidence="6 7">
    <name type="scientific">Larkinella terrae</name>
    <dbReference type="NCBI Taxonomy" id="2025311"/>
    <lineage>
        <taxon>Bacteria</taxon>
        <taxon>Pseudomonadati</taxon>
        <taxon>Bacteroidota</taxon>
        <taxon>Cytophagia</taxon>
        <taxon>Cytophagales</taxon>
        <taxon>Spirosomataceae</taxon>
        <taxon>Larkinella</taxon>
    </lineage>
</organism>
<evidence type="ECO:0000256" key="1">
    <source>
        <dbReference type="ARBA" id="ARBA00022679"/>
    </source>
</evidence>
<dbReference type="Pfam" id="PF07695">
    <property type="entry name" value="7TMR-DISM_7TM"/>
    <property type="match status" value="1"/>
</dbReference>
<dbReference type="GO" id="GO:0016020">
    <property type="term" value="C:membrane"/>
    <property type="evidence" value="ECO:0007669"/>
    <property type="project" value="InterPro"/>
</dbReference>